<reference evidence="1 2" key="1">
    <citation type="journal article" date="2019" name="Commun. Biol.">
        <title>The bagworm genome reveals a unique fibroin gene that provides high tensile strength.</title>
        <authorList>
            <person name="Kono N."/>
            <person name="Nakamura H."/>
            <person name="Ohtoshi R."/>
            <person name="Tomita M."/>
            <person name="Numata K."/>
            <person name="Arakawa K."/>
        </authorList>
    </citation>
    <scope>NUCLEOTIDE SEQUENCE [LARGE SCALE GENOMIC DNA]</scope>
</reference>
<comment type="caution">
    <text evidence="1">The sequence shown here is derived from an EMBL/GenBank/DDBJ whole genome shotgun (WGS) entry which is preliminary data.</text>
</comment>
<organism evidence="1 2">
    <name type="scientific">Eumeta variegata</name>
    <name type="common">Bagworm moth</name>
    <name type="synonym">Eumeta japonica</name>
    <dbReference type="NCBI Taxonomy" id="151549"/>
    <lineage>
        <taxon>Eukaryota</taxon>
        <taxon>Metazoa</taxon>
        <taxon>Ecdysozoa</taxon>
        <taxon>Arthropoda</taxon>
        <taxon>Hexapoda</taxon>
        <taxon>Insecta</taxon>
        <taxon>Pterygota</taxon>
        <taxon>Neoptera</taxon>
        <taxon>Endopterygota</taxon>
        <taxon>Lepidoptera</taxon>
        <taxon>Glossata</taxon>
        <taxon>Ditrysia</taxon>
        <taxon>Tineoidea</taxon>
        <taxon>Psychidae</taxon>
        <taxon>Oiketicinae</taxon>
        <taxon>Eumeta</taxon>
    </lineage>
</organism>
<proteinExistence type="predicted"/>
<sequence length="198" mass="21366">MQSPCYSPRAQACPQTAKPSSDVATCSESTPLTFGPNIEILVLNKRQPIPTYICNDVMSDAILVVTKQTIYDGQTTLFTVGIVGAIQELLSVESCDADDAQLRREPQATEVNQAECCPRGLHSALTAASSYKLNVVDDDRVGNVTSMVSRCGIHYRSTAVAADGARSLGAYIVTRVRASRRICTAVDRFNINAVAFFI</sequence>
<protein>
    <submittedName>
        <fullName evidence="1">Uncharacterized protein</fullName>
    </submittedName>
</protein>
<dbReference type="Proteomes" id="UP000299102">
    <property type="component" value="Unassembled WGS sequence"/>
</dbReference>
<accession>A0A4C1XVV6</accession>
<evidence type="ECO:0000313" key="1">
    <source>
        <dbReference type="EMBL" id="GBP66389.1"/>
    </source>
</evidence>
<dbReference type="EMBL" id="BGZK01000955">
    <property type="protein sequence ID" value="GBP66389.1"/>
    <property type="molecule type" value="Genomic_DNA"/>
</dbReference>
<name>A0A4C1XVV6_EUMVA</name>
<evidence type="ECO:0000313" key="2">
    <source>
        <dbReference type="Proteomes" id="UP000299102"/>
    </source>
</evidence>
<gene>
    <name evidence="1" type="ORF">EVAR_88499_1</name>
</gene>
<keyword evidence="2" id="KW-1185">Reference proteome</keyword>
<dbReference type="AlphaFoldDB" id="A0A4C1XVV6"/>